<organism evidence="5 6">
    <name type="scientific">Paracoccus denitrificans (strain Pd 1222)</name>
    <dbReference type="NCBI Taxonomy" id="318586"/>
    <lineage>
        <taxon>Bacteria</taxon>
        <taxon>Pseudomonadati</taxon>
        <taxon>Pseudomonadota</taxon>
        <taxon>Alphaproteobacteria</taxon>
        <taxon>Rhodobacterales</taxon>
        <taxon>Paracoccaceae</taxon>
        <taxon>Paracoccus</taxon>
    </lineage>
</organism>
<dbReference type="GO" id="GO:0042597">
    <property type="term" value="C:periplasmic space"/>
    <property type="evidence" value="ECO:0007669"/>
    <property type="project" value="UniProtKB-SubCell"/>
</dbReference>
<dbReference type="Pfam" id="PF03480">
    <property type="entry name" value="DctP"/>
    <property type="match status" value="1"/>
</dbReference>
<feature type="signal peptide" evidence="4">
    <location>
        <begin position="1"/>
        <end position="20"/>
    </location>
</feature>
<dbReference type="EMBL" id="CP000490">
    <property type="protein sequence ID" value="ABL71337.1"/>
    <property type="molecule type" value="Genomic_DNA"/>
</dbReference>
<protein>
    <submittedName>
        <fullName evidence="5">TRAP dicarboxylate transporter-DctP subunit</fullName>
    </submittedName>
</protein>
<dbReference type="InterPro" id="IPR018389">
    <property type="entry name" value="DctP_fam"/>
</dbReference>
<reference evidence="6" key="1">
    <citation type="submission" date="2006-12" db="EMBL/GenBank/DDBJ databases">
        <title>Complete sequence of chromosome 2 of Paracoccus denitrificans PD1222.</title>
        <authorList>
            <person name="Copeland A."/>
            <person name="Lucas S."/>
            <person name="Lapidus A."/>
            <person name="Barry K."/>
            <person name="Detter J.C."/>
            <person name="Glavina del Rio T."/>
            <person name="Hammon N."/>
            <person name="Israni S."/>
            <person name="Dalin E."/>
            <person name="Tice H."/>
            <person name="Pitluck S."/>
            <person name="Munk A.C."/>
            <person name="Brettin T."/>
            <person name="Bruce D."/>
            <person name="Han C."/>
            <person name="Tapia R."/>
            <person name="Gilna P."/>
            <person name="Schmutz J."/>
            <person name="Larimer F."/>
            <person name="Land M."/>
            <person name="Hauser L."/>
            <person name="Kyrpides N."/>
            <person name="Lykidis A."/>
            <person name="Spiro S."/>
            <person name="Richardson D.J."/>
            <person name="Moir J.W.B."/>
            <person name="Ferguson S.J."/>
            <person name="van Spanning R.J.M."/>
            <person name="Richardson P."/>
        </authorList>
    </citation>
    <scope>NUCLEOTIDE SEQUENCE [LARGE SCALE GENOMIC DNA]</scope>
    <source>
        <strain evidence="6">Pd 1222</strain>
    </source>
</reference>
<evidence type="ECO:0000256" key="4">
    <source>
        <dbReference type="SAM" id="SignalP"/>
    </source>
</evidence>
<dbReference type="PANTHER" id="PTHR33376">
    <property type="match status" value="1"/>
</dbReference>
<accession>A1B743</accession>
<dbReference type="KEGG" id="pde:Pden_3258"/>
<dbReference type="InterPro" id="IPR038404">
    <property type="entry name" value="TRAP_DctP_sf"/>
</dbReference>
<evidence type="ECO:0000256" key="3">
    <source>
        <dbReference type="ARBA" id="ARBA00022764"/>
    </source>
</evidence>
<proteinExistence type="predicted"/>
<evidence type="ECO:0000313" key="6">
    <source>
        <dbReference type="Proteomes" id="UP000000361"/>
    </source>
</evidence>
<evidence type="ECO:0000256" key="2">
    <source>
        <dbReference type="ARBA" id="ARBA00022729"/>
    </source>
</evidence>
<dbReference type="Proteomes" id="UP000000361">
    <property type="component" value="Chromosome 2"/>
</dbReference>
<dbReference type="GeneID" id="93452927"/>
<evidence type="ECO:0000256" key="1">
    <source>
        <dbReference type="ARBA" id="ARBA00004418"/>
    </source>
</evidence>
<dbReference type="eggNOG" id="COG1638">
    <property type="taxonomic scope" value="Bacteria"/>
</dbReference>
<dbReference type="PANTHER" id="PTHR33376:SF15">
    <property type="entry name" value="BLL6794 PROTEIN"/>
    <property type="match status" value="1"/>
</dbReference>
<feature type="chain" id="PRO_5002632753" evidence="4">
    <location>
        <begin position="21"/>
        <end position="333"/>
    </location>
</feature>
<sequence length="333" mass="35357">MRLYAILAAITLGCALPAQAEKLVLAHGYAPSHNVLVHGIVPWMACVRDGTQNAYDFDHFPSGQISGHTQSVSSLNSGLADLSVIVVAYSSDKVPMNGIPLLPGMGTTSVEMVGAYRRALSQDGILAGEYAAIDTVPLLVSILPAYQVFSTIGPIDTLEKFAGFKVRVSGGSPTFMAQSLGAIPIEINATDMYIALQRKTVDGTFLTMSSAKPYAIHELVNAVSTNGSFGSGSSVLAMDRGKFEALPPEHRQVFVDCGLEAEMATAEYVDAENAAVQAEFVTLGIDAFAYPDDVLEVLAARMSQVTSEYIGRLTDRGLPAAEALQEYQNARAD</sequence>
<dbReference type="OrthoDB" id="7239472at2"/>
<comment type="subcellular location">
    <subcellularLocation>
        <location evidence="1">Periplasm</location>
    </subcellularLocation>
</comment>
<dbReference type="GO" id="GO:0055085">
    <property type="term" value="P:transmembrane transport"/>
    <property type="evidence" value="ECO:0007669"/>
    <property type="project" value="InterPro"/>
</dbReference>
<dbReference type="STRING" id="318586.Pden_3258"/>
<dbReference type="HOGENOM" id="CLU_036176_2_2_5"/>
<keyword evidence="3" id="KW-0574">Periplasm</keyword>
<keyword evidence="2 4" id="KW-0732">Signal</keyword>
<dbReference type="Gene3D" id="3.40.190.170">
    <property type="entry name" value="Bacterial extracellular solute-binding protein, family 7"/>
    <property type="match status" value="1"/>
</dbReference>
<gene>
    <name evidence="5" type="ordered locus">Pden_3258</name>
</gene>
<name>A1B743_PARDP</name>
<dbReference type="AlphaFoldDB" id="A1B743"/>
<dbReference type="CDD" id="cd13601">
    <property type="entry name" value="PBP2_TRAP_DctP1_3_4_like"/>
    <property type="match status" value="1"/>
</dbReference>
<dbReference type="RefSeq" id="WP_011749522.1">
    <property type="nucleotide sequence ID" value="NC_008687.1"/>
</dbReference>
<evidence type="ECO:0000313" key="5">
    <source>
        <dbReference type="EMBL" id="ABL71337.1"/>
    </source>
</evidence>
<keyword evidence="6" id="KW-1185">Reference proteome</keyword>
<dbReference type="EnsemblBacteria" id="ABL71337">
    <property type="protein sequence ID" value="ABL71337"/>
    <property type="gene ID" value="Pden_3258"/>
</dbReference>